<evidence type="ECO:0000259" key="6">
    <source>
        <dbReference type="PROSITE" id="PS50977"/>
    </source>
</evidence>
<dbReference type="Pfam" id="PF17754">
    <property type="entry name" value="TetR_C_14"/>
    <property type="match status" value="1"/>
</dbReference>
<comment type="caution">
    <text evidence="7">The sequence shown here is derived from an EMBL/GenBank/DDBJ whole genome shotgun (WGS) entry which is preliminary data.</text>
</comment>
<evidence type="ECO:0000313" key="7">
    <source>
        <dbReference type="EMBL" id="GAA4009180.1"/>
    </source>
</evidence>
<evidence type="ECO:0000313" key="8">
    <source>
        <dbReference type="Proteomes" id="UP001500456"/>
    </source>
</evidence>
<evidence type="ECO:0000256" key="2">
    <source>
        <dbReference type="ARBA" id="ARBA00023125"/>
    </source>
</evidence>
<feature type="region of interest" description="Disordered" evidence="5">
    <location>
        <begin position="1"/>
        <end position="23"/>
    </location>
</feature>
<dbReference type="Pfam" id="PF00440">
    <property type="entry name" value="TetR_N"/>
    <property type="match status" value="1"/>
</dbReference>
<organism evidence="7 8">
    <name type="scientific">Streptomyces plumbiresistens</name>
    <dbReference type="NCBI Taxonomy" id="511811"/>
    <lineage>
        <taxon>Bacteria</taxon>
        <taxon>Bacillati</taxon>
        <taxon>Actinomycetota</taxon>
        <taxon>Actinomycetes</taxon>
        <taxon>Kitasatosporales</taxon>
        <taxon>Streptomycetaceae</taxon>
        <taxon>Streptomyces</taxon>
    </lineage>
</organism>
<feature type="domain" description="HTH tetR-type" evidence="6">
    <location>
        <begin position="21"/>
        <end position="81"/>
    </location>
</feature>
<evidence type="ECO:0000256" key="1">
    <source>
        <dbReference type="ARBA" id="ARBA00023015"/>
    </source>
</evidence>
<keyword evidence="1" id="KW-0805">Transcription regulation</keyword>
<dbReference type="InterPro" id="IPR009057">
    <property type="entry name" value="Homeodomain-like_sf"/>
</dbReference>
<dbReference type="PANTHER" id="PTHR30055:SF238">
    <property type="entry name" value="MYCOFACTOCIN BIOSYNTHESIS TRANSCRIPTIONAL REGULATOR MFTR-RELATED"/>
    <property type="match status" value="1"/>
</dbReference>
<proteinExistence type="predicted"/>
<gene>
    <name evidence="7" type="primary">mftR</name>
    <name evidence="7" type="ORF">GCM10022232_57410</name>
</gene>
<dbReference type="SUPFAM" id="SSF46689">
    <property type="entry name" value="Homeodomain-like"/>
    <property type="match status" value="1"/>
</dbReference>
<dbReference type="PANTHER" id="PTHR30055">
    <property type="entry name" value="HTH-TYPE TRANSCRIPTIONAL REGULATOR RUTR"/>
    <property type="match status" value="1"/>
</dbReference>
<dbReference type="PRINTS" id="PR00455">
    <property type="entry name" value="HTHTETR"/>
</dbReference>
<name>A0ABP7SB24_9ACTN</name>
<dbReference type="InterPro" id="IPR001647">
    <property type="entry name" value="HTH_TetR"/>
</dbReference>
<evidence type="ECO:0000256" key="4">
    <source>
        <dbReference type="PROSITE-ProRule" id="PRU00335"/>
    </source>
</evidence>
<evidence type="ECO:0000256" key="5">
    <source>
        <dbReference type="SAM" id="MobiDB-lite"/>
    </source>
</evidence>
<dbReference type="EMBL" id="BAAAZX010000017">
    <property type="protein sequence ID" value="GAA4009180.1"/>
    <property type="molecule type" value="Genomic_DNA"/>
</dbReference>
<reference evidence="8" key="1">
    <citation type="journal article" date="2019" name="Int. J. Syst. Evol. Microbiol.">
        <title>The Global Catalogue of Microorganisms (GCM) 10K type strain sequencing project: providing services to taxonomists for standard genome sequencing and annotation.</title>
        <authorList>
            <consortium name="The Broad Institute Genomics Platform"/>
            <consortium name="The Broad Institute Genome Sequencing Center for Infectious Disease"/>
            <person name="Wu L."/>
            <person name="Ma J."/>
        </authorList>
    </citation>
    <scope>NUCLEOTIDE SEQUENCE [LARGE SCALE GENOMIC DNA]</scope>
    <source>
        <strain evidence="8">JCM 16924</strain>
    </source>
</reference>
<dbReference type="Gene3D" id="1.10.357.10">
    <property type="entry name" value="Tetracycline Repressor, domain 2"/>
    <property type="match status" value="1"/>
</dbReference>
<feature type="region of interest" description="Disordered" evidence="5">
    <location>
        <begin position="206"/>
        <end position="229"/>
    </location>
</feature>
<dbReference type="RefSeq" id="WP_345567148.1">
    <property type="nucleotide sequence ID" value="NZ_BAAAZX010000017.1"/>
</dbReference>
<dbReference type="InterPro" id="IPR023851">
    <property type="entry name" value="Tscrpt_reg_TetR-type"/>
</dbReference>
<dbReference type="Proteomes" id="UP001500456">
    <property type="component" value="Unassembled WGS sequence"/>
</dbReference>
<feature type="DNA-binding region" description="H-T-H motif" evidence="4">
    <location>
        <begin position="44"/>
        <end position="63"/>
    </location>
</feature>
<dbReference type="NCBIfam" id="TIGR03968">
    <property type="entry name" value="mycofact_TetR"/>
    <property type="match status" value="1"/>
</dbReference>
<protein>
    <submittedName>
        <fullName evidence="7">Mycofactocin system transcriptional regulator</fullName>
    </submittedName>
</protein>
<keyword evidence="8" id="KW-1185">Reference proteome</keyword>
<evidence type="ECO:0000256" key="3">
    <source>
        <dbReference type="ARBA" id="ARBA00023163"/>
    </source>
</evidence>
<dbReference type="Gene3D" id="1.10.10.60">
    <property type="entry name" value="Homeodomain-like"/>
    <property type="match status" value="1"/>
</dbReference>
<dbReference type="InterPro" id="IPR050109">
    <property type="entry name" value="HTH-type_TetR-like_transc_reg"/>
</dbReference>
<keyword evidence="3" id="KW-0804">Transcription</keyword>
<accession>A0ABP7SB24</accession>
<dbReference type="PROSITE" id="PS50977">
    <property type="entry name" value="HTH_TETR_2"/>
    <property type="match status" value="1"/>
</dbReference>
<dbReference type="InterPro" id="IPR041347">
    <property type="entry name" value="MftR_C"/>
</dbReference>
<keyword evidence="2 4" id="KW-0238">DNA-binding</keyword>
<sequence>MPKPPSPPAVDGVARTGRRPSTSRAQLEQHALRLFAERGFDQVTVEDIAAAAGIGRRTFFRYYRSKNDAVWGDFEGELQRMRALLGAYPRETPMMDALREAIVDFNRVDPAQAPWHRLRMRLILDVPALQAHSTLMYAEWRAVVAEFAAGRLGGAADALPPQVIAHACLGAAVAAYEQWLRHDGTDLGEFLDRALRALTPGLQEYETGSEAGAPALRHGSPPGPRETPA</sequence>